<name>A0A8S1IUD1_9CHLO</name>
<keyword evidence="1" id="KW-0812">Transmembrane</keyword>
<evidence type="ECO:0000256" key="1">
    <source>
        <dbReference type="SAM" id="Phobius"/>
    </source>
</evidence>
<dbReference type="AlphaFoldDB" id="A0A8S1IUD1"/>
<feature type="transmembrane region" description="Helical" evidence="1">
    <location>
        <begin position="67"/>
        <end position="90"/>
    </location>
</feature>
<comment type="caution">
    <text evidence="2">The sequence shown here is derived from an EMBL/GenBank/DDBJ whole genome shotgun (WGS) entry which is preliminary data.</text>
</comment>
<gene>
    <name evidence="2" type="ORF">OSTQU699_LOCUS3009</name>
</gene>
<protein>
    <submittedName>
        <fullName evidence="2">Uncharacterized protein</fullName>
    </submittedName>
</protein>
<evidence type="ECO:0000313" key="3">
    <source>
        <dbReference type="Proteomes" id="UP000708148"/>
    </source>
</evidence>
<organism evidence="2 3">
    <name type="scientific">Ostreobium quekettii</name>
    <dbReference type="NCBI Taxonomy" id="121088"/>
    <lineage>
        <taxon>Eukaryota</taxon>
        <taxon>Viridiplantae</taxon>
        <taxon>Chlorophyta</taxon>
        <taxon>core chlorophytes</taxon>
        <taxon>Ulvophyceae</taxon>
        <taxon>TCBD clade</taxon>
        <taxon>Bryopsidales</taxon>
        <taxon>Ostreobineae</taxon>
        <taxon>Ostreobiaceae</taxon>
        <taxon>Ostreobium</taxon>
    </lineage>
</organism>
<feature type="transmembrane region" description="Helical" evidence="1">
    <location>
        <begin position="6"/>
        <end position="23"/>
    </location>
</feature>
<feature type="transmembrane region" description="Helical" evidence="1">
    <location>
        <begin position="30"/>
        <end position="47"/>
    </location>
</feature>
<keyword evidence="1" id="KW-1133">Transmembrane helix</keyword>
<keyword evidence="3" id="KW-1185">Reference proteome</keyword>
<accession>A0A8S1IUD1</accession>
<proteinExistence type="predicted"/>
<dbReference type="Proteomes" id="UP000708148">
    <property type="component" value="Unassembled WGS sequence"/>
</dbReference>
<evidence type="ECO:0000313" key="2">
    <source>
        <dbReference type="EMBL" id="CAD7697648.1"/>
    </source>
</evidence>
<dbReference type="EMBL" id="CAJHUC010000693">
    <property type="protein sequence ID" value="CAD7697648.1"/>
    <property type="molecule type" value="Genomic_DNA"/>
</dbReference>
<sequence length="112" mass="12434">MAVFLASSLNGTLLVVASLALASHRRVTSALCLFLVLSASSSTSFAYERDNVPKANEHSLEALNYKIGIWAGLQVLWFNCKIVCVAYKVLYRFINNGRKLLALFRKNHLGFP</sequence>
<reference evidence="2" key="1">
    <citation type="submission" date="2020-12" db="EMBL/GenBank/DDBJ databases">
        <authorList>
            <person name="Iha C."/>
        </authorList>
    </citation>
    <scope>NUCLEOTIDE SEQUENCE</scope>
</reference>
<keyword evidence="1" id="KW-0472">Membrane</keyword>